<feature type="transmembrane region" description="Helical" evidence="1">
    <location>
        <begin position="182"/>
        <end position="204"/>
    </location>
</feature>
<keyword evidence="1" id="KW-0472">Membrane</keyword>
<dbReference type="Proteomes" id="UP000475862">
    <property type="component" value="Unassembled WGS sequence"/>
</dbReference>
<keyword evidence="1" id="KW-0812">Transmembrane</keyword>
<feature type="transmembrane region" description="Helical" evidence="1">
    <location>
        <begin position="210"/>
        <end position="229"/>
    </location>
</feature>
<name>A0A6G0TTY2_APHGL</name>
<dbReference type="EMBL" id="VYZN01000016">
    <property type="protein sequence ID" value="KAE9538564.1"/>
    <property type="molecule type" value="Genomic_DNA"/>
</dbReference>
<evidence type="ECO:0000256" key="1">
    <source>
        <dbReference type="SAM" id="Phobius"/>
    </source>
</evidence>
<sequence length="275" mass="32178">MLPAVNRVYYILFLHTIQLNHAPVGKFENSSVSISIYSFADKCFGAKKHEFSGKWAPGSYVLLCLCGLMDSKNSNLVADVVKWVPLCCTVDHNYLRIKFESNDRYHCIRKTILNRDDLSAQRIKFDIIGHRSSSFILIVSQAYGNCDFFLTTIRKIHKKSCIKFSSFFGQPKFFYRHFKKNVTLISNLSIQLLVFYKFTHPIIWNLSSSIYIFCIDPHVIICIRFFLLYRFNKPFILPLCLYFHRFLCNLLCRNLNQPLVKGILELTRQRILLST</sequence>
<evidence type="ECO:0000313" key="3">
    <source>
        <dbReference type="Proteomes" id="UP000475862"/>
    </source>
</evidence>
<reference evidence="2 3" key="1">
    <citation type="submission" date="2019-08" db="EMBL/GenBank/DDBJ databases">
        <title>The genome of the soybean aphid Biotype 1, its phylome, world population structure and adaptation to the North American continent.</title>
        <authorList>
            <person name="Giordano R."/>
            <person name="Donthu R.K."/>
            <person name="Hernandez A.G."/>
            <person name="Wright C.L."/>
            <person name="Zimin A.V."/>
        </authorList>
    </citation>
    <scope>NUCLEOTIDE SEQUENCE [LARGE SCALE GENOMIC DNA]</scope>
    <source>
        <tissue evidence="2">Whole aphids</tissue>
    </source>
</reference>
<comment type="caution">
    <text evidence="2">The sequence shown here is derived from an EMBL/GenBank/DDBJ whole genome shotgun (WGS) entry which is preliminary data.</text>
</comment>
<gene>
    <name evidence="2" type="ORF">AGLY_005663</name>
</gene>
<protein>
    <submittedName>
        <fullName evidence="2">Uncharacterized protein</fullName>
    </submittedName>
</protein>
<organism evidence="2 3">
    <name type="scientific">Aphis glycines</name>
    <name type="common">Soybean aphid</name>
    <dbReference type="NCBI Taxonomy" id="307491"/>
    <lineage>
        <taxon>Eukaryota</taxon>
        <taxon>Metazoa</taxon>
        <taxon>Ecdysozoa</taxon>
        <taxon>Arthropoda</taxon>
        <taxon>Hexapoda</taxon>
        <taxon>Insecta</taxon>
        <taxon>Pterygota</taxon>
        <taxon>Neoptera</taxon>
        <taxon>Paraneoptera</taxon>
        <taxon>Hemiptera</taxon>
        <taxon>Sternorrhyncha</taxon>
        <taxon>Aphidomorpha</taxon>
        <taxon>Aphidoidea</taxon>
        <taxon>Aphididae</taxon>
        <taxon>Aphidini</taxon>
        <taxon>Aphis</taxon>
        <taxon>Aphis</taxon>
    </lineage>
</organism>
<accession>A0A6G0TTY2</accession>
<evidence type="ECO:0000313" key="2">
    <source>
        <dbReference type="EMBL" id="KAE9538564.1"/>
    </source>
</evidence>
<proteinExistence type="predicted"/>
<keyword evidence="3" id="KW-1185">Reference proteome</keyword>
<keyword evidence="1" id="KW-1133">Transmembrane helix</keyword>
<dbReference type="AlphaFoldDB" id="A0A6G0TTY2"/>